<proteinExistence type="predicted"/>
<sequence length="109" mass="12936">MAKSSRAKSKLQAKAVKRSLEFQKYEDERRKRLFEKSQAALLKQKEETSEDKSSKPAKVSTAEVEIDIDSVPLKKPEKRTTKKNFKKRSRRQKWNHRLGFEQFTPEKPW</sequence>
<dbReference type="EMBL" id="CP014584">
    <property type="protein sequence ID" value="ANZ74127.1"/>
    <property type="molecule type" value="Genomic_DNA"/>
</dbReference>
<feature type="compositionally biased region" description="Basic and acidic residues" evidence="1">
    <location>
        <begin position="43"/>
        <end position="54"/>
    </location>
</feature>
<dbReference type="Proteomes" id="UP000094565">
    <property type="component" value="Chromosome 1"/>
</dbReference>
<gene>
    <name evidence="3" type="primary">YBL028C</name>
    <name evidence="3" type="ORF">ATY40_BA7500083</name>
</gene>
<evidence type="ECO:0000313" key="4">
    <source>
        <dbReference type="Proteomes" id="UP000094565"/>
    </source>
</evidence>
<dbReference type="AlphaFoldDB" id="A0A1B2J7Y5"/>
<evidence type="ECO:0000256" key="1">
    <source>
        <dbReference type="SAM" id="MobiDB-lite"/>
    </source>
</evidence>
<keyword evidence="4" id="KW-1185">Reference proteome</keyword>
<evidence type="ECO:0000259" key="2">
    <source>
        <dbReference type="Pfam" id="PF10338"/>
    </source>
</evidence>
<reference evidence="3 4" key="1">
    <citation type="submission" date="2016-02" db="EMBL/GenBank/DDBJ databases">
        <title>Comparative genomic and transcriptomic foundation for Pichia pastoris.</title>
        <authorList>
            <person name="Love K.R."/>
            <person name="Shah K.A."/>
            <person name="Whittaker C.A."/>
            <person name="Wu J."/>
            <person name="Bartlett M.C."/>
            <person name="Ma D."/>
            <person name="Leeson R.L."/>
            <person name="Priest M."/>
            <person name="Young S.K."/>
            <person name="Love J.C."/>
        </authorList>
    </citation>
    <scope>NUCLEOTIDE SEQUENCE [LARGE SCALE GENOMIC DNA]</scope>
    <source>
        <strain evidence="3 4">ATCC 28485</strain>
    </source>
</reference>
<evidence type="ECO:0000313" key="3">
    <source>
        <dbReference type="EMBL" id="ANZ74127.1"/>
    </source>
</evidence>
<feature type="region of interest" description="Disordered" evidence="1">
    <location>
        <begin position="41"/>
        <end position="109"/>
    </location>
</feature>
<dbReference type="OrthoDB" id="4087970at2759"/>
<dbReference type="InterPro" id="IPR019434">
    <property type="entry name" value="DUF2423"/>
</dbReference>
<organism evidence="3 4">
    <name type="scientific">Komagataella pastoris</name>
    <name type="common">Yeast</name>
    <name type="synonym">Pichia pastoris</name>
    <dbReference type="NCBI Taxonomy" id="4922"/>
    <lineage>
        <taxon>Eukaryota</taxon>
        <taxon>Fungi</taxon>
        <taxon>Dikarya</taxon>
        <taxon>Ascomycota</taxon>
        <taxon>Saccharomycotina</taxon>
        <taxon>Pichiomycetes</taxon>
        <taxon>Pichiales</taxon>
        <taxon>Pichiaceae</taxon>
        <taxon>Komagataella</taxon>
    </lineage>
</organism>
<dbReference type="Pfam" id="PF10338">
    <property type="entry name" value="YBL028C_N"/>
    <property type="match status" value="1"/>
</dbReference>
<feature type="domain" description="DUF2423" evidence="2">
    <location>
        <begin position="1"/>
        <end position="44"/>
    </location>
</feature>
<name>A0A1B2J7Y5_PICPA</name>
<accession>A0A1B2J7Y5</accession>
<feature type="compositionally biased region" description="Basic residues" evidence="1">
    <location>
        <begin position="80"/>
        <end position="96"/>
    </location>
</feature>
<protein>
    <submittedName>
        <fullName evidence="3">BA75_00083T0</fullName>
    </submittedName>
</protein>